<keyword evidence="1" id="KW-0808">Transferase</keyword>
<name>A0AA94F6A7_9FLAO</name>
<sequence length="157" mass="17928">MIRLIRKEDNREVAALIRTVLEEYKAPKEGTAYEDPQLDVMFETYQKIQSAYFILELSGKIVGCAGIAPLKNATTEVCELQKMYFLSSVRGKGWGTQMMKICLDKAKEMGFEKCYLETLTTMEKAQRLYLKSGFIYLSEPMGNTGHSACPIWMLKEL</sequence>
<dbReference type="Gene3D" id="3.40.630.30">
    <property type="match status" value="1"/>
</dbReference>
<dbReference type="KEGG" id="fcv:AWN65_08980"/>
<dbReference type="GeneID" id="56895903"/>
<organism evidence="3">
    <name type="scientific">Flavobacterium columnare</name>
    <dbReference type="NCBI Taxonomy" id="996"/>
    <lineage>
        <taxon>Bacteria</taxon>
        <taxon>Pseudomonadati</taxon>
        <taxon>Bacteroidota</taxon>
        <taxon>Flavobacteriia</taxon>
        <taxon>Flavobacteriales</taxon>
        <taxon>Flavobacteriaceae</taxon>
        <taxon>Flavobacterium</taxon>
    </lineage>
</organism>
<proteinExistence type="predicted"/>
<dbReference type="InterPro" id="IPR000182">
    <property type="entry name" value="GNAT_dom"/>
</dbReference>
<dbReference type="SUPFAM" id="SSF55729">
    <property type="entry name" value="Acyl-CoA N-acyltransferases (Nat)"/>
    <property type="match status" value="1"/>
</dbReference>
<dbReference type="GO" id="GO:0008080">
    <property type="term" value="F:N-acetyltransferase activity"/>
    <property type="evidence" value="ECO:0007669"/>
    <property type="project" value="InterPro"/>
</dbReference>
<evidence type="ECO:0000313" key="3">
    <source>
        <dbReference type="EMBL" id="RVU89330.1"/>
    </source>
</evidence>
<dbReference type="Pfam" id="PF00583">
    <property type="entry name" value="Acetyltransf_1"/>
    <property type="match status" value="1"/>
</dbReference>
<dbReference type="InterPro" id="IPR016181">
    <property type="entry name" value="Acyl_CoA_acyltransferase"/>
</dbReference>
<dbReference type="PROSITE" id="PS51186">
    <property type="entry name" value="GNAT"/>
    <property type="match status" value="1"/>
</dbReference>
<dbReference type="CDD" id="cd04301">
    <property type="entry name" value="NAT_SF"/>
    <property type="match status" value="1"/>
</dbReference>
<protein>
    <submittedName>
        <fullName evidence="3">GNAT family N-acetyltransferase</fullName>
    </submittedName>
</protein>
<evidence type="ECO:0000256" key="1">
    <source>
        <dbReference type="ARBA" id="ARBA00022679"/>
    </source>
</evidence>
<evidence type="ECO:0000259" key="2">
    <source>
        <dbReference type="PROSITE" id="PS51186"/>
    </source>
</evidence>
<comment type="caution">
    <text evidence="3">The sequence shown here is derived from an EMBL/GenBank/DDBJ whole genome shotgun (WGS) entry which is preliminary data.</text>
</comment>
<accession>A0AA94F6A7</accession>
<dbReference type="InterPro" id="IPR050769">
    <property type="entry name" value="NAT_camello-type"/>
</dbReference>
<reference evidence="3" key="1">
    <citation type="submission" date="2018-12" db="EMBL/GenBank/DDBJ databases">
        <title>Draft genome sequence of Flaovobacterium columnare BGFS27 isolated from channel catfish in Alabama.</title>
        <authorList>
            <person name="Cai W."/>
            <person name="Arias C."/>
        </authorList>
    </citation>
    <scope>NUCLEOTIDE SEQUENCE [LARGE SCALE GENOMIC DNA]</scope>
    <source>
        <strain evidence="3">BGFS27</strain>
    </source>
</reference>
<dbReference type="RefSeq" id="WP_060382857.1">
    <property type="nucleotide sequence ID" value="NZ_MTDB01000044.1"/>
</dbReference>
<dbReference type="PANTHER" id="PTHR13947:SF37">
    <property type="entry name" value="LD18367P"/>
    <property type="match status" value="1"/>
</dbReference>
<feature type="domain" description="N-acetyltransferase" evidence="2">
    <location>
        <begin position="1"/>
        <end position="157"/>
    </location>
</feature>
<dbReference type="AlphaFoldDB" id="A0AA94F6A7"/>
<gene>
    <name evidence="3" type="ORF">EJB19_00325</name>
</gene>
<dbReference type="EMBL" id="RWGX01000002">
    <property type="protein sequence ID" value="RVU89330.1"/>
    <property type="molecule type" value="Genomic_DNA"/>
</dbReference>
<dbReference type="PANTHER" id="PTHR13947">
    <property type="entry name" value="GNAT FAMILY N-ACETYLTRANSFERASE"/>
    <property type="match status" value="1"/>
</dbReference>